<sequence length="216" mass="24948">MEAWINNIIEYLKQVAMPILFLLFIFFVTVAIRMFQEEWRDKYYDEAAFGKTYLIAHGMACGFAFIYSGIMYFVPKNGSGVAAFLMLVLFYWFMIKIVITQNADNGGYIENFEGASGAIMYVTSALSPVVFVVVHALLGGISFFLYKRNDNDEDWKKRIIRRAIDCVEALVATIIVKLFVPHSFIQNPWINSIIIAVFTLIIPFFNDWLYERFSLD</sequence>
<organism evidence="2 3">
    <name type="scientific">Agathobacter rectalis</name>
    <dbReference type="NCBI Taxonomy" id="39491"/>
    <lineage>
        <taxon>Bacteria</taxon>
        <taxon>Bacillati</taxon>
        <taxon>Bacillota</taxon>
        <taxon>Clostridia</taxon>
        <taxon>Lachnospirales</taxon>
        <taxon>Lachnospiraceae</taxon>
        <taxon>Agathobacter</taxon>
    </lineage>
</organism>
<keyword evidence="1" id="KW-0472">Membrane</keyword>
<keyword evidence="1" id="KW-0812">Transmembrane</keyword>
<dbReference type="AlphaFoldDB" id="A0AAX0BN35"/>
<dbReference type="EMBL" id="JAAIMP010000008">
    <property type="protein sequence ID" value="NSC77117.1"/>
    <property type="molecule type" value="Genomic_DNA"/>
</dbReference>
<feature type="transmembrane region" description="Helical" evidence="1">
    <location>
        <begin position="81"/>
        <end position="99"/>
    </location>
</feature>
<protein>
    <submittedName>
        <fullName evidence="2">Uncharacterized protein</fullName>
    </submittedName>
</protein>
<dbReference type="Proteomes" id="UP001193756">
    <property type="component" value="Unassembled WGS sequence"/>
</dbReference>
<reference evidence="2" key="2">
    <citation type="submission" date="2020-02" db="EMBL/GenBank/DDBJ databases">
        <authorList>
            <person name="Littmann E."/>
            <person name="Sorbara M."/>
        </authorList>
    </citation>
    <scope>NUCLEOTIDE SEQUENCE</scope>
    <source>
        <strain evidence="2">MSK.16.45</strain>
    </source>
</reference>
<feature type="transmembrane region" description="Helical" evidence="1">
    <location>
        <begin position="190"/>
        <end position="210"/>
    </location>
</feature>
<feature type="transmembrane region" description="Helical" evidence="1">
    <location>
        <begin position="55"/>
        <end position="74"/>
    </location>
</feature>
<keyword evidence="1" id="KW-1133">Transmembrane helix</keyword>
<feature type="transmembrane region" description="Helical" evidence="1">
    <location>
        <begin position="119"/>
        <end position="146"/>
    </location>
</feature>
<evidence type="ECO:0000313" key="2">
    <source>
        <dbReference type="EMBL" id="NSC77117.1"/>
    </source>
</evidence>
<evidence type="ECO:0000313" key="3">
    <source>
        <dbReference type="Proteomes" id="UP001193756"/>
    </source>
</evidence>
<feature type="transmembrane region" description="Helical" evidence="1">
    <location>
        <begin position="166"/>
        <end position="184"/>
    </location>
</feature>
<comment type="caution">
    <text evidence="2">The sequence shown here is derived from an EMBL/GenBank/DDBJ whole genome shotgun (WGS) entry which is preliminary data.</text>
</comment>
<accession>A0AAX0BN35</accession>
<name>A0AAX0BN35_9FIRM</name>
<proteinExistence type="predicted"/>
<gene>
    <name evidence="2" type="ORF">G4312_07425</name>
</gene>
<feature type="transmembrane region" description="Helical" evidence="1">
    <location>
        <begin position="15"/>
        <end position="35"/>
    </location>
</feature>
<reference evidence="2" key="1">
    <citation type="journal article" date="2020" name="Cell Host Microbe">
        <title>Functional and Genomic Variation between Human-Derived Isolates of Lachnospiraceae Reveals Inter- and Intra-Species Diversity.</title>
        <authorList>
            <person name="Sorbara M.T."/>
            <person name="Littmann E.R."/>
            <person name="Fontana E."/>
            <person name="Moody T.U."/>
            <person name="Kohout C.E."/>
            <person name="Gjonbalaj M."/>
            <person name="Eaton V."/>
            <person name="Seok R."/>
            <person name="Leiner I.M."/>
            <person name="Pamer E.G."/>
        </authorList>
    </citation>
    <scope>NUCLEOTIDE SEQUENCE</scope>
    <source>
        <strain evidence="2">MSK.16.45</strain>
    </source>
</reference>
<dbReference type="RefSeq" id="WP_173844399.1">
    <property type="nucleotide sequence ID" value="NZ_JAAIMP010000008.1"/>
</dbReference>
<evidence type="ECO:0000256" key="1">
    <source>
        <dbReference type="SAM" id="Phobius"/>
    </source>
</evidence>